<evidence type="ECO:0000256" key="5">
    <source>
        <dbReference type="ARBA" id="ARBA00023040"/>
    </source>
</evidence>
<dbReference type="InterPro" id="IPR000355">
    <property type="entry name" value="Chemokine_rcpt"/>
</dbReference>
<feature type="transmembrane region" description="Helical" evidence="11">
    <location>
        <begin position="869"/>
        <end position="890"/>
    </location>
</feature>
<dbReference type="GO" id="GO:0009897">
    <property type="term" value="C:external side of plasma membrane"/>
    <property type="evidence" value="ECO:0007669"/>
    <property type="project" value="TreeGrafter"/>
</dbReference>
<dbReference type="Pfam" id="PF00001">
    <property type="entry name" value="7tm_1"/>
    <property type="match status" value="3"/>
</dbReference>
<dbReference type="EMBL" id="NHOQ01001318">
    <property type="protein sequence ID" value="PWA25205.1"/>
    <property type="molecule type" value="Genomic_DNA"/>
</dbReference>
<keyword evidence="8 10" id="KW-0675">Receptor</keyword>
<evidence type="ECO:0000256" key="3">
    <source>
        <dbReference type="ARBA" id="ARBA00022692"/>
    </source>
</evidence>
<feature type="transmembrane region" description="Helical" evidence="11">
    <location>
        <begin position="511"/>
        <end position="532"/>
    </location>
</feature>
<dbReference type="PANTHER" id="PTHR10489">
    <property type="entry name" value="CELL ADHESION MOLECULE"/>
    <property type="match status" value="1"/>
</dbReference>
<dbReference type="PRINTS" id="PR00657">
    <property type="entry name" value="CCCHEMOKINER"/>
</dbReference>
<proteinExistence type="inferred from homology"/>
<sequence>MYQKLLLSELRLVKFNAQIFSNVAGRMFSQISTFSKQAVTYVWDLKALMHLLISLQTTCCRLLTCWRKMATFENSMESETESPFDYYTGDYEDQNCNQTSVIQFGVTLTVSFFSFVILFSLFGNILVLVILFKYENIKSITNTLILNLAVSDLFFTLGLPFWAYYYMYGWTLGEPACQVVNFIFYVGFYSSGLFLILMTIHRYIAVINPLSSIVSTTGPSGILTSFIIWVVSILAASPVFIYIKVKDDSSSQTFKKYCGYEDSFSSKLGIYEQNALFVLTAYVFLFCYSQIMYRLLRPTARRRRNKTVKLIFILMVVFFFGWGPYNVVIFLRSLAYGNPPTAFDDSEIKAACEKHINMEYAFYITRLLAFSHCCLNPVFYVFAGVKFKTHLKKLLLNLGHSSNSMSYRVSRTTITSDADEDFLNILIENVTCRIFDFSTINGAFFIAVFIISLISNVLLLCILFIFEKHNLLTHIFIINLAFSDLIFTVTVPFWAVYHFHHWIFGNVLCKVIIWMHLMGLYSSIFVLTAMTVERFCTVVLNNWPNNNQKKKQYTIGACVGAWLSSIGPSSYDASKMMSDDYYCEVEFTDEFIYYFQIVFLMLIPTAIIIFCNCAIIYTILRAGRRTRHKALSMVLCIVVAYIICWGPYNIVLFIPSKNCEELQRMNIVYNICRLFAHCHCWINPILCMLTQKIRKHLLYILRYKVVKTKRKRSRSHTSLQYVSESRSTAMDNDYNSTDEDEDSLLFACQILGFSTITGAVFIIIFIVSVIGNILLLFILFTFEKLYLVTKIFIINLACSDLIFTATIPFWAVYHLHHWIFGDFMCKFIVWVHFTGLYSSIFVLTAMTVDRFCTVVLNNWPNNNQRKKQCAIGVCVVVWVISICISVYDAFKMELSDDYYCEVSYSEELGYYFQVPLLIFVPIAIIIFCNCAIIYTILQTARRTRHKALSIVFCIVVAYTICWGPYNIVLLIQDLYKPKDCEELERLNIVYNICRMLAFSHCCMNPLLCMLTQKFRSHLFYLLRRRVGINRERAN</sequence>
<evidence type="ECO:0000256" key="1">
    <source>
        <dbReference type="ARBA" id="ARBA00004651"/>
    </source>
</evidence>
<dbReference type="FunFam" id="1.20.1070.10:FF:000130">
    <property type="entry name" value="Chemokine (C-C motif) receptor 2"/>
    <property type="match status" value="1"/>
</dbReference>
<keyword evidence="9 10" id="KW-0807">Transducer</keyword>
<keyword evidence="3 10" id="KW-0812">Transmembrane</keyword>
<dbReference type="GO" id="GO:0060326">
    <property type="term" value="P:cell chemotaxis"/>
    <property type="evidence" value="ECO:0007669"/>
    <property type="project" value="TreeGrafter"/>
</dbReference>
<feature type="transmembrane region" description="Helical" evidence="11">
    <location>
        <begin position="827"/>
        <end position="848"/>
    </location>
</feature>
<protein>
    <recommendedName>
        <fullName evidence="12">G-protein coupled receptors family 1 profile domain-containing protein</fullName>
    </recommendedName>
</protein>
<feature type="transmembrane region" description="Helical" evidence="11">
    <location>
        <begin position="221"/>
        <end position="243"/>
    </location>
</feature>
<evidence type="ECO:0000256" key="10">
    <source>
        <dbReference type="RuleBase" id="RU000688"/>
    </source>
</evidence>
<evidence type="ECO:0000256" key="8">
    <source>
        <dbReference type="ARBA" id="ARBA00023170"/>
    </source>
</evidence>
<feature type="transmembrane region" description="Helical" evidence="11">
    <location>
        <begin position="630"/>
        <end position="648"/>
    </location>
</feature>
<dbReference type="SMART" id="SM01381">
    <property type="entry name" value="7TM_GPCR_Srsx"/>
    <property type="match status" value="1"/>
</dbReference>
<dbReference type="GO" id="GO:0007204">
    <property type="term" value="P:positive regulation of cytosolic calcium ion concentration"/>
    <property type="evidence" value="ECO:0007669"/>
    <property type="project" value="TreeGrafter"/>
</dbReference>
<keyword evidence="14" id="KW-1185">Reference proteome</keyword>
<dbReference type="GO" id="GO:0019957">
    <property type="term" value="F:C-C chemokine binding"/>
    <property type="evidence" value="ECO:0007669"/>
    <property type="project" value="TreeGrafter"/>
</dbReference>
<dbReference type="STRING" id="33528.ENSGAFP00000002089"/>
<feature type="transmembrane region" description="Helical" evidence="11">
    <location>
        <begin position="275"/>
        <end position="296"/>
    </location>
</feature>
<dbReference type="GO" id="GO:0006955">
    <property type="term" value="P:immune response"/>
    <property type="evidence" value="ECO:0007669"/>
    <property type="project" value="TreeGrafter"/>
</dbReference>
<feature type="domain" description="G-protein coupled receptors family 1 profile" evidence="12">
    <location>
        <begin position="455"/>
        <end position="687"/>
    </location>
</feature>
<keyword evidence="7" id="KW-1015">Disulfide bond</keyword>
<dbReference type="PROSITE" id="PS00237">
    <property type="entry name" value="G_PROTEIN_RECEP_F1_1"/>
    <property type="match status" value="3"/>
</dbReference>
<evidence type="ECO:0000256" key="4">
    <source>
        <dbReference type="ARBA" id="ARBA00022989"/>
    </source>
</evidence>
<evidence type="ECO:0000256" key="11">
    <source>
        <dbReference type="SAM" id="Phobius"/>
    </source>
</evidence>
<feature type="transmembrane region" description="Helical" evidence="11">
    <location>
        <begin position="750"/>
        <end position="780"/>
    </location>
</feature>
<dbReference type="SUPFAM" id="SSF81321">
    <property type="entry name" value="Family A G protein-coupled receptor-like"/>
    <property type="match status" value="3"/>
</dbReference>
<evidence type="ECO:0000256" key="9">
    <source>
        <dbReference type="ARBA" id="ARBA00023224"/>
    </source>
</evidence>
<keyword evidence="4 11" id="KW-1133">Transmembrane helix</keyword>
<dbReference type="PRINTS" id="PR00237">
    <property type="entry name" value="GPCRRHODOPSN"/>
</dbReference>
<keyword evidence="5 10" id="KW-0297">G-protein coupled receptor</keyword>
<evidence type="ECO:0000256" key="2">
    <source>
        <dbReference type="ARBA" id="ARBA00022475"/>
    </source>
</evidence>
<dbReference type="PANTHER" id="PTHR10489:SF730">
    <property type="entry name" value="CHEMOKINE XC RECEPTOR 1"/>
    <property type="match status" value="1"/>
</dbReference>
<dbReference type="InterPro" id="IPR017452">
    <property type="entry name" value="GPCR_Rhodpsn_7TM"/>
</dbReference>
<comment type="caution">
    <text evidence="13">The sequence shown here is derived from an EMBL/GenBank/DDBJ whole genome shotgun (WGS) entry which is preliminary data.</text>
</comment>
<feature type="transmembrane region" description="Helical" evidence="11">
    <location>
        <begin position="308"/>
        <end position="331"/>
    </location>
</feature>
<feature type="transmembrane region" description="Helical" evidence="11">
    <location>
        <begin position="179"/>
        <end position="200"/>
    </location>
</feature>
<name>A0A315VS57_GAMAF</name>
<dbReference type="GO" id="GO:0019722">
    <property type="term" value="P:calcium-mediated signaling"/>
    <property type="evidence" value="ECO:0007669"/>
    <property type="project" value="TreeGrafter"/>
</dbReference>
<reference evidence="13 14" key="1">
    <citation type="journal article" date="2018" name="G3 (Bethesda)">
        <title>A High-Quality Reference Genome for the Invasive Mosquitofish Gambusia affinis Using a Chicago Library.</title>
        <authorList>
            <person name="Hoffberg S.L."/>
            <person name="Troendle N.J."/>
            <person name="Glenn T.C."/>
            <person name="Mahmud O."/>
            <person name="Louha S."/>
            <person name="Chalopin D."/>
            <person name="Bennetzen J.L."/>
            <person name="Mauricio R."/>
        </authorList>
    </citation>
    <scope>NUCLEOTIDE SEQUENCE [LARGE SCALE GENOMIC DNA]</scope>
    <source>
        <strain evidence="13">NE01/NJP1002.9</strain>
        <tissue evidence="13">Muscle</tissue>
    </source>
</reference>
<evidence type="ECO:0000259" key="12">
    <source>
        <dbReference type="PROSITE" id="PS50262"/>
    </source>
</evidence>
<feature type="domain" description="G-protein coupled receptors family 1 profile" evidence="12">
    <location>
        <begin position="123"/>
        <end position="380"/>
    </location>
</feature>
<evidence type="ECO:0000313" key="13">
    <source>
        <dbReference type="EMBL" id="PWA25205.1"/>
    </source>
</evidence>
<gene>
    <name evidence="13" type="ORF">CCH79_00005454</name>
</gene>
<dbReference type="InterPro" id="IPR000276">
    <property type="entry name" value="GPCR_Rhodpsn"/>
</dbReference>
<dbReference type="GO" id="GO:0016493">
    <property type="term" value="F:C-C chemokine receptor activity"/>
    <property type="evidence" value="ECO:0007669"/>
    <property type="project" value="TreeGrafter"/>
</dbReference>
<comment type="similarity">
    <text evidence="10">Belongs to the G-protein coupled receptor 1 family.</text>
</comment>
<evidence type="ECO:0000256" key="7">
    <source>
        <dbReference type="ARBA" id="ARBA00023157"/>
    </source>
</evidence>
<keyword evidence="6 11" id="KW-0472">Membrane</keyword>
<feature type="transmembrane region" description="Helical" evidence="11">
    <location>
        <begin position="104"/>
        <end position="132"/>
    </location>
</feature>
<feature type="transmembrane region" description="Helical" evidence="11">
    <location>
        <begin position="443"/>
        <end position="466"/>
    </location>
</feature>
<dbReference type="PROSITE" id="PS50262">
    <property type="entry name" value="G_PROTEIN_RECEP_F1_2"/>
    <property type="match status" value="3"/>
</dbReference>
<evidence type="ECO:0000313" key="14">
    <source>
        <dbReference type="Proteomes" id="UP000250572"/>
    </source>
</evidence>
<comment type="subcellular location">
    <subcellularLocation>
        <location evidence="1">Cell membrane</location>
        <topology evidence="1">Multi-pass membrane protein</topology>
    </subcellularLocation>
</comment>
<feature type="transmembrane region" description="Helical" evidence="11">
    <location>
        <begin position="948"/>
        <end position="968"/>
    </location>
</feature>
<accession>A0A315VS57</accession>
<feature type="transmembrane region" description="Helical" evidence="11">
    <location>
        <begin position="792"/>
        <end position="815"/>
    </location>
</feature>
<dbReference type="InterPro" id="IPR050119">
    <property type="entry name" value="CCR1-9-like"/>
</dbReference>
<dbReference type="Proteomes" id="UP000250572">
    <property type="component" value="Unassembled WGS sequence"/>
</dbReference>
<feature type="transmembrane region" description="Helical" evidence="11">
    <location>
        <begin position="910"/>
        <end position="936"/>
    </location>
</feature>
<feature type="transmembrane region" description="Helical" evidence="11">
    <location>
        <begin position="478"/>
        <end position="499"/>
    </location>
</feature>
<feature type="domain" description="G-protein coupled receptors family 1 profile" evidence="12">
    <location>
        <begin position="771"/>
        <end position="1008"/>
    </location>
</feature>
<organism evidence="13 14">
    <name type="scientific">Gambusia affinis</name>
    <name type="common">Western mosquitofish</name>
    <name type="synonym">Heterandria affinis</name>
    <dbReference type="NCBI Taxonomy" id="33528"/>
    <lineage>
        <taxon>Eukaryota</taxon>
        <taxon>Metazoa</taxon>
        <taxon>Chordata</taxon>
        <taxon>Craniata</taxon>
        <taxon>Vertebrata</taxon>
        <taxon>Euteleostomi</taxon>
        <taxon>Actinopterygii</taxon>
        <taxon>Neopterygii</taxon>
        <taxon>Teleostei</taxon>
        <taxon>Neoteleostei</taxon>
        <taxon>Acanthomorphata</taxon>
        <taxon>Ovalentaria</taxon>
        <taxon>Atherinomorphae</taxon>
        <taxon>Cyprinodontiformes</taxon>
        <taxon>Poeciliidae</taxon>
        <taxon>Poeciliinae</taxon>
        <taxon>Gambusia</taxon>
    </lineage>
</organism>
<keyword evidence="2" id="KW-1003">Cell membrane</keyword>
<feature type="transmembrane region" description="Helical" evidence="11">
    <location>
        <begin position="591"/>
        <end position="618"/>
    </location>
</feature>
<dbReference type="AlphaFoldDB" id="A0A315VS57"/>
<dbReference type="Gene3D" id="1.20.1070.10">
    <property type="entry name" value="Rhodopsin 7-helix transmembrane proteins"/>
    <property type="match status" value="3"/>
</dbReference>
<feature type="transmembrane region" description="Helical" evidence="11">
    <location>
        <begin position="144"/>
        <end position="167"/>
    </location>
</feature>
<evidence type="ECO:0000256" key="6">
    <source>
        <dbReference type="ARBA" id="ARBA00023136"/>
    </source>
</evidence>